<protein>
    <submittedName>
        <fullName evidence="1">Uncharacterized protein</fullName>
    </submittedName>
</protein>
<evidence type="ECO:0000313" key="2">
    <source>
        <dbReference type="Proteomes" id="UP000009183"/>
    </source>
</evidence>
<evidence type="ECO:0000313" key="1">
    <source>
        <dbReference type="EMBL" id="CCB43192.1"/>
    </source>
</evidence>
<organism evidence="1 2">
    <name type="scientific">Vitis vinifera</name>
    <name type="common">Grape</name>
    <dbReference type="NCBI Taxonomy" id="29760"/>
    <lineage>
        <taxon>Eukaryota</taxon>
        <taxon>Viridiplantae</taxon>
        <taxon>Streptophyta</taxon>
        <taxon>Embryophyta</taxon>
        <taxon>Tracheophyta</taxon>
        <taxon>Spermatophyta</taxon>
        <taxon>Magnoliopsida</taxon>
        <taxon>eudicotyledons</taxon>
        <taxon>Gunneridae</taxon>
        <taxon>Pentapetalae</taxon>
        <taxon>rosids</taxon>
        <taxon>Vitales</taxon>
        <taxon>Vitaceae</taxon>
        <taxon>Viteae</taxon>
        <taxon>Vitis</taxon>
    </lineage>
</organism>
<dbReference type="InParanoid" id="F6GTI3"/>
<sequence>MGGILEPSLVLVCQA</sequence>
<reference evidence="2" key="1">
    <citation type="journal article" date="2007" name="Nature">
        <title>The grapevine genome sequence suggests ancestral hexaploidization in major angiosperm phyla.</title>
        <authorList>
            <consortium name="The French-Italian Public Consortium for Grapevine Genome Characterization."/>
            <person name="Jaillon O."/>
            <person name="Aury J.-M."/>
            <person name="Noel B."/>
            <person name="Policriti A."/>
            <person name="Clepet C."/>
            <person name="Casagrande A."/>
            <person name="Choisne N."/>
            <person name="Aubourg S."/>
            <person name="Vitulo N."/>
            <person name="Jubin C."/>
            <person name="Vezzi A."/>
            <person name="Legeai F."/>
            <person name="Hugueney P."/>
            <person name="Dasilva C."/>
            <person name="Horner D."/>
            <person name="Mica E."/>
            <person name="Jublot D."/>
            <person name="Poulain J."/>
            <person name="Bruyere C."/>
            <person name="Billault A."/>
            <person name="Segurens B."/>
            <person name="Gouyvenoux M."/>
            <person name="Ugarte E."/>
            <person name="Cattonaro F."/>
            <person name="Anthouard V."/>
            <person name="Vico V."/>
            <person name="Del Fabbro C."/>
            <person name="Alaux M."/>
            <person name="Di Gaspero G."/>
            <person name="Dumas V."/>
            <person name="Felice N."/>
            <person name="Paillard S."/>
            <person name="Juman I."/>
            <person name="Moroldo M."/>
            <person name="Scalabrin S."/>
            <person name="Canaguier A."/>
            <person name="Le Clainche I."/>
            <person name="Malacrida G."/>
            <person name="Durand E."/>
            <person name="Pesole G."/>
            <person name="Laucou V."/>
            <person name="Chatelet P."/>
            <person name="Merdinoglu D."/>
            <person name="Delledonne M."/>
            <person name="Pezzotti M."/>
            <person name="Lecharny A."/>
            <person name="Scarpelli C."/>
            <person name="Artiguenave F."/>
            <person name="Pe M.E."/>
            <person name="Valle G."/>
            <person name="Morgante M."/>
            <person name="Caboche M."/>
            <person name="Adam-Blondon A.-F."/>
            <person name="Weissenbach J."/>
            <person name="Quetier F."/>
            <person name="Wincker P."/>
        </authorList>
    </citation>
    <scope>NUCLEOTIDE SEQUENCE [LARGE SCALE GENOMIC DNA]</scope>
    <source>
        <strain evidence="2">cv. Pinot noir / PN40024</strain>
    </source>
</reference>
<dbReference type="EMBL" id="FN594950">
    <property type="protein sequence ID" value="CCB43192.1"/>
    <property type="molecule type" value="Genomic_DNA"/>
</dbReference>
<gene>
    <name evidence="1" type="ordered locus">VIT_17s0000g04190</name>
</gene>
<name>F6GTI3_VITVI</name>
<accession>F6GTI3</accession>
<keyword evidence="2" id="KW-1185">Reference proteome</keyword>
<dbReference type="Proteomes" id="UP000009183">
    <property type="component" value="Chromosome 17"/>
</dbReference>
<dbReference type="HOGENOM" id="CLU_3434295_0_0_1"/>
<proteinExistence type="predicted"/>